<feature type="coiled-coil region" evidence="1">
    <location>
        <begin position="677"/>
        <end position="704"/>
    </location>
</feature>
<feature type="coiled-coil region" evidence="1">
    <location>
        <begin position="297"/>
        <end position="352"/>
    </location>
</feature>
<feature type="compositionally biased region" description="Polar residues" evidence="2">
    <location>
        <begin position="900"/>
        <end position="909"/>
    </location>
</feature>
<feature type="compositionally biased region" description="Basic and acidic residues" evidence="2">
    <location>
        <begin position="837"/>
        <end position="853"/>
    </location>
</feature>
<keyword evidence="1" id="KW-0175">Coiled coil</keyword>
<dbReference type="AlphaFoldDB" id="A0A8H8CH47"/>
<feature type="compositionally biased region" description="Pro residues" evidence="2">
    <location>
        <begin position="857"/>
        <end position="873"/>
    </location>
</feature>
<evidence type="ECO:0000313" key="3">
    <source>
        <dbReference type="EMBL" id="KAG5166097.1"/>
    </source>
</evidence>
<proteinExistence type="predicted"/>
<reference evidence="3" key="1">
    <citation type="submission" date="2021-02" db="EMBL/GenBank/DDBJ databases">
        <title>Psilocybe cubensis genome.</title>
        <authorList>
            <person name="Mckernan K.J."/>
            <person name="Crawford S."/>
            <person name="Trippe A."/>
            <person name="Kane L.T."/>
            <person name="Mclaughlin S."/>
        </authorList>
    </citation>
    <scope>NUCLEOTIDE SEQUENCE [LARGE SCALE GENOMIC DNA]</scope>
    <source>
        <strain evidence="3">MGC-MH-2018</strain>
    </source>
</reference>
<feature type="compositionally biased region" description="Low complexity" evidence="2">
    <location>
        <begin position="52"/>
        <end position="63"/>
    </location>
</feature>
<evidence type="ECO:0000256" key="2">
    <source>
        <dbReference type="SAM" id="MobiDB-lite"/>
    </source>
</evidence>
<sequence length="982" mass="109535">MNKQSELTSNKSPLDMNRGSKMISLTSLLSEPRRISTPVVPQRRGEARTNVPSSPHYMSSMSPDRAYTQPNLLNRPIESLELNSYHQNVQTPCKEVGRLEPCSPALSDLHTGTTDLEALYNEIDRKNLMYNQSSRALGLCRSKLEAARRQSEADASELKSLRQSLAALRERLAVKETELTSATGYLSETKSALAEISEKHSSLKEELAEEKAAKQKLEIGTGMLKSGMAKLSTSYSELAESFRELKVAYDSSQKQLTELVVDAGETKRLAQGGLEALSPLLDEETMTIRSAETKNLLAELSKDLASSNQVNDMLRDKLHHMGSQICEAQERIKELEEEKRGALKDIVAAQHEERRHFEKLMVVEESLAQLSQKLAVREKETIDALASSTSFQTKLESSMLLVENTQKARESLELELHTLRSERDTLASNLLDLQNTISIREKDLATAKVELTALAESKAELRALLAESKKDLSEKIVELQNRDPNIDLQNQICSLQTEVQLLQTTLRELRGTETVLQKNITEAEKANAQLLERNQQLQESLRKSQLESDARVPLELMNEKTNILNNQVSALKQEIKELTLEVRDHEKAKSELVYRNRTLQESLERSTSEFTGVKEIHTKLTAETNELKERLNVQSGELFRCKQECAIAKERQISLEKQLSLTESSLKQMESGRDSVVNALETRVEDLKVKLDQVTAELMDRTRELAAQSESLSGTEARHQLETDRMIEDLEQRILQHVKSANEIVSRYRDGNLTDVEKELVGVVLRQAEHIHAEEVVKKDNELHRRQRVVEDLKIKIAESQKTIARLLKEKAKELPPDSGNKSIFGFKAWVSSSPADAHDAAKGDKNGRDHGKMPSPVAPSPTSNPIPLPQNPVPTSHHTAPSVNARHVNVDSEDDTPLSELSSISQDSAPAMASGQKRIHSRPPSALDEPNPAKRRTASKITIAPSKPALGQSAATTSTNNKKAPALDTSISTKSKAKKRK</sequence>
<dbReference type="EMBL" id="JAFIQS010000008">
    <property type="protein sequence ID" value="KAG5166097.1"/>
    <property type="molecule type" value="Genomic_DNA"/>
</dbReference>
<feature type="coiled-coil region" evidence="1">
    <location>
        <begin position="402"/>
        <end position="482"/>
    </location>
</feature>
<feature type="region of interest" description="Disordered" evidence="2">
    <location>
        <begin position="37"/>
        <end position="66"/>
    </location>
</feature>
<organism evidence="3">
    <name type="scientific">Psilocybe cubensis</name>
    <name type="common">Psychedelic mushroom</name>
    <name type="synonym">Stropharia cubensis</name>
    <dbReference type="NCBI Taxonomy" id="181762"/>
    <lineage>
        <taxon>Eukaryota</taxon>
        <taxon>Fungi</taxon>
        <taxon>Dikarya</taxon>
        <taxon>Basidiomycota</taxon>
        <taxon>Agaricomycotina</taxon>
        <taxon>Agaricomycetes</taxon>
        <taxon>Agaricomycetidae</taxon>
        <taxon>Agaricales</taxon>
        <taxon>Agaricineae</taxon>
        <taxon>Strophariaceae</taxon>
        <taxon>Psilocybe</taxon>
    </lineage>
</organism>
<accession>A0A8H8CH47</accession>
<feature type="region of interest" description="Disordered" evidence="2">
    <location>
        <begin position="835"/>
        <end position="982"/>
    </location>
</feature>
<comment type="caution">
    <text evidence="3">The sequence shown here is derived from an EMBL/GenBank/DDBJ whole genome shotgun (WGS) entry which is preliminary data.</text>
</comment>
<feature type="coiled-coil region" evidence="1">
    <location>
        <begin position="141"/>
        <end position="220"/>
    </location>
</feature>
<feature type="compositionally biased region" description="Polar residues" evidence="2">
    <location>
        <begin position="874"/>
        <end position="883"/>
    </location>
</feature>
<feature type="compositionally biased region" description="Polar residues" evidence="2">
    <location>
        <begin position="954"/>
        <end position="963"/>
    </location>
</feature>
<name>A0A8H8CH47_PSICU</name>
<evidence type="ECO:0000256" key="1">
    <source>
        <dbReference type="SAM" id="Coils"/>
    </source>
</evidence>
<feature type="coiled-coil region" evidence="1">
    <location>
        <begin position="506"/>
        <end position="588"/>
    </location>
</feature>
<gene>
    <name evidence="3" type="ORF">JR316_008170</name>
</gene>
<protein>
    <submittedName>
        <fullName evidence="3">Uncharacterized protein</fullName>
    </submittedName>
</protein>